<accession>K0SXX1</accession>
<reference evidence="2 3" key="1">
    <citation type="journal article" date="2012" name="Genome Biol.">
        <title>Genome and low-iron response of an oceanic diatom adapted to chronic iron limitation.</title>
        <authorList>
            <person name="Lommer M."/>
            <person name="Specht M."/>
            <person name="Roy A.S."/>
            <person name="Kraemer L."/>
            <person name="Andreson R."/>
            <person name="Gutowska M.A."/>
            <person name="Wolf J."/>
            <person name="Bergner S.V."/>
            <person name="Schilhabel M.B."/>
            <person name="Klostermeier U.C."/>
            <person name="Beiko R.G."/>
            <person name="Rosenstiel P."/>
            <person name="Hippler M."/>
            <person name="Laroche J."/>
        </authorList>
    </citation>
    <scope>NUCLEOTIDE SEQUENCE [LARGE SCALE GENOMIC DNA]</scope>
    <source>
        <strain evidence="2 3">CCMP1005</strain>
    </source>
</reference>
<dbReference type="PROSITE" id="PS51257">
    <property type="entry name" value="PROKAR_LIPOPROTEIN"/>
    <property type="match status" value="1"/>
</dbReference>
<dbReference type="InterPro" id="IPR036915">
    <property type="entry name" value="Cyclin-like_sf"/>
</dbReference>
<evidence type="ECO:0000256" key="1">
    <source>
        <dbReference type="SAM" id="SignalP"/>
    </source>
</evidence>
<comment type="caution">
    <text evidence="2">The sequence shown here is derived from an EMBL/GenBank/DDBJ whole genome shotgun (WGS) entry which is preliminary data.</text>
</comment>
<dbReference type="EMBL" id="AGNL01015409">
    <property type="protein sequence ID" value="EJK65871.1"/>
    <property type="molecule type" value="Genomic_DNA"/>
</dbReference>
<feature type="signal peptide" evidence="1">
    <location>
        <begin position="1"/>
        <end position="18"/>
    </location>
</feature>
<protein>
    <recommendedName>
        <fullName evidence="4">Cyclin N-terminal domain-containing protein</fullName>
    </recommendedName>
</protein>
<proteinExistence type="predicted"/>
<dbReference type="OrthoDB" id="10264655at2759"/>
<dbReference type="Proteomes" id="UP000266841">
    <property type="component" value="Unassembled WGS sequence"/>
</dbReference>
<evidence type="ECO:0000313" key="2">
    <source>
        <dbReference type="EMBL" id="EJK65871.1"/>
    </source>
</evidence>
<sequence>MYHRISLRAHCVWSVALGCTLLASKVDEEPRQVRTIIVAFVHIYCRRRLRAGDDVKRHSYGAADCEAEGAASLTNGEKENVLRSVPPLPMGGPVYAEWKEVLMNMESTILRTLGFTLYWIPDKVPQRFVLYFCRVLEIERKAGKMSAGFCLFSHHDLIANSSVICEGDSTGLELSQ</sequence>
<dbReference type="GO" id="GO:0016538">
    <property type="term" value="F:cyclin-dependent protein serine/threonine kinase regulator activity"/>
    <property type="evidence" value="ECO:0007669"/>
    <property type="project" value="InterPro"/>
</dbReference>
<dbReference type="AlphaFoldDB" id="K0SXX1"/>
<dbReference type="Gene3D" id="1.10.472.10">
    <property type="entry name" value="Cyclin-like"/>
    <property type="match status" value="1"/>
</dbReference>
<evidence type="ECO:0008006" key="4">
    <source>
        <dbReference type="Google" id="ProtNLM"/>
    </source>
</evidence>
<dbReference type="InterPro" id="IPR043198">
    <property type="entry name" value="Cyclin/Ssn8"/>
</dbReference>
<dbReference type="eggNOG" id="KOG0835">
    <property type="taxonomic scope" value="Eukaryota"/>
</dbReference>
<dbReference type="PANTHER" id="PTHR10026">
    <property type="entry name" value="CYCLIN"/>
    <property type="match status" value="1"/>
</dbReference>
<feature type="chain" id="PRO_5003840442" description="Cyclin N-terminal domain-containing protein" evidence="1">
    <location>
        <begin position="19"/>
        <end position="176"/>
    </location>
</feature>
<dbReference type="GO" id="GO:0006357">
    <property type="term" value="P:regulation of transcription by RNA polymerase II"/>
    <property type="evidence" value="ECO:0007669"/>
    <property type="project" value="InterPro"/>
</dbReference>
<keyword evidence="1" id="KW-0732">Signal</keyword>
<dbReference type="SUPFAM" id="SSF47954">
    <property type="entry name" value="Cyclin-like"/>
    <property type="match status" value="1"/>
</dbReference>
<evidence type="ECO:0000313" key="3">
    <source>
        <dbReference type="Proteomes" id="UP000266841"/>
    </source>
</evidence>
<gene>
    <name evidence="2" type="ORF">THAOC_13230</name>
</gene>
<organism evidence="2 3">
    <name type="scientific">Thalassiosira oceanica</name>
    <name type="common">Marine diatom</name>
    <dbReference type="NCBI Taxonomy" id="159749"/>
    <lineage>
        <taxon>Eukaryota</taxon>
        <taxon>Sar</taxon>
        <taxon>Stramenopiles</taxon>
        <taxon>Ochrophyta</taxon>
        <taxon>Bacillariophyta</taxon>
        <taxon>Coscinodiscophyceae</taxon>
        <taxon>Thalassiosirophycidae</taxon>
        <taxon>Thalassiosirales</taxon>
        <taxon>Thalassiosiraceae</taxon>
        <taxon>Thalassiosira</taxon>
    </lineage>
</organism>
<name>K0SXX1_THAOC</name>
<keyword evidence="3" id="KW-1185">Reference proteome</keyword>